<proteinExistence type="predicted"/>
<evidence type="ECO:0000313" key="2">
    <source>
        <dbReference type="EMBL" id="JAS68130.1"/>
    </source>
</evidence>
<dbReference type="AlphaFoldDB" id="A0A1B6H0B9"/>
<dbReference type="PANTHER" id="PTHR46599:SF3">
    <property type="entry name" value="PIGGYBAC TRANSPOSABLE ELEMENT-DERIVED PROTEIN 4"/>
    <property type="match status" value="1"/>
</dbReference>
<dbReference type="InterPro" id="IPR029526">
    <property type="entry name" value="PGBD"/>
</dbReference>
<reference evidence="2" key="1">
    <citation type="submission" date="2015-11" db="EMBL/GenBank/DDBJ databases">
        <title>De novo transcriptome assembly of four potential Pierce s Disease insect vectors from Arizona vineyards.</title>
        <authorList>
            <person name="Tassone E.E."/>
        </authorList>
    </citation>
    <scope>NUCLEOTIDE SEQUENCE</scope>
</reference>
<name>A0A1B6H0B9_9HEMI</name>
<dbReference type="Pfam" id="PF13843">
    <property type="entry name" value="DDE_Tnp_1_7"/>
    <property type="match status" value="1"/>
</dbReference>
<organism evidence="2">
    <name type="scientific">Cuerna arida</name>
    <dbReference type="NCBI Taxonomy" id="1464854"/>
    <lineage>
        <taxon>Eukaryota</taxon>
        <taxon>Metazoa</taxon>
        <taxon>Ecdysozoa</taxon>
        <taxon>Arthropoda</taxon>
        <taxon>Hexapoda</taxon>
        <taxon>Insecta</taxon>
        <taxon>Pterygota</taxon>
        <taxon>Neoptera</taxon>
        <taxon>Paraneoptera</taxon>
        <taxon>Hemiptera</taxon>
        <taxon>Auchenorrhyncha</taxon>
        <taxon>Membracoidea</taxon>
        <taxon>Cicadellidae</taxon>
        <taxon>Cicadellinae</taxon>
        <taxon>Proconiini</taxon>
        <taxon>Cuerna</taxon>
    </lineage>
</organism>
<feature type="non-terminal residue" evidence="2">
    <location>
        <position position="160"/>
    </location>
</feature>
<protein>
    <recommendedName>
        <fullName evidence="1">PiggyBac transposable element-derived protein domain-containing protein</fullName>
    </recommendedName>
</protein>
<dbReference type="PANTHER" id="PTHR46599">
    <property type="entry name" value="PIGGYBAC TRANSPOSABLE ELEMENT-DERIVED PROTEIN 4"/>
    <property type="match status" value="1"/>
</dbReference>
<sequence length="160" mass="18586">YPNRSHNQPTFLNIGQTWKPVDTVFNIYPFNLEGDEVGINPDIIDTMTNLAPVDFYQLFLDDEVLSLLVTETNRYAEQCLTAQQNTNTGISPHSRLGKWKNCTAEEMKNFLGKIMLMGLQNFPSITDYWRQDDLYVSHIPKIMSRNRFELLLRCFTVQTT</sequence>
<feature type="non-terminal residue" evidence="2">
    <location>
        <position position="1"/>
    </location>
</feature>
<feature type="domain" description="PiggyBac transposable element-derived protein" evidence="1">
    <location>
        <begin position="52"/>
        <end position="157"/>
    </location>
</feature>
<gene>
    <name evidence="2" type="ORF">g.8505</name>
</gene>
<evidence type="ECO:0000259" key="1">
    <source>
        <dbReference type="Pfam" id="PF13843"/>
    </source>
</evidence>
<accession>A0A1B6H0B9</accession>
<dbReference type="EMBL" id="GECZ01001639">
    <property type="protein sequence ID" value="JAS68130.1"/>
    <property type="molecule type" value="Transcribed_RNA"/>
</dbReference>